<dbReference type="InterPro" id="IPR006512">
    <property type="entry name" value="YidE_YbjL"/>
</dbReference>
<keyword evidence="3" id="KW-0813">Transport</keyword>
<dbReference type="GO" id="GO:0008324">
    <property type="term" value="F:monoatomic cation transmembrane transporter activity"/>
    <property type="evidence" value="ECO:0007669"/>
    <property type="project" value="InterPro"/>
</dbReference>
<feature type="transmembrane region" description="Helical" evidence="8">
    <location>
        <begin position="132"/>
        <end position="154"/>
    </location>
</feature>
<dbReference type="SUPFAM" id="SSF116726">
    <property type="entry name" value="TrkA C-terminal domain-like"/>
    <property type="match status" value="1"/>
</dbReference>
<keyword evidence="4" id="KW-1003">Cell membrane</keyword>
<evidence type="ECO:0000256" key="5">
    <source>
        <dbReference type="ARBA" id="ARBA00022692"/>
    </source>
</evidence>
<comment type="subcellular location">
    <subcellularLocation>
        <location evidence="1">Cell membrane</location>
        <topology evidence="1">Multi-pass membrane protein</topology>
    </subcellularLocation>
</comment>
<dbReference type="EMBL" id="CP000851">
    <property type="protein sequence ID" value="ABV88269.1"/>
    <property type="molecule type" value="Genomic_DNA"/>
</dbReference>
<evidence type="ECO:0000256" key="6">
    <source>
        <dbReference type="ARBA" id="ARBA00022989"/>
    </source>
</evidence>
<evidence type="ECO:0000259" key="9">
    <source>
        <dbReference type="PROSITE" id="PS51202"/>
    </source>
</evidence>
<feature type="transmembrane region" description="Helical" evidence="8">
    <location>
        <begin position="175"/>
        <end position="196"/>
    </location>
</feature>
<feature type="transmembrane region" description="Helical" evidence="8">
    <location>
        <begin position="40"/>
        <end position="65"/>
    </location>
</feature>
<keyword evidence="6 8" id="KW-1133">Transmembrane helix</keyword>
<gene>
    <name evidence="10" type="ordered locus">Spea_2952</name>
</gene>
<feature type="transmembrane region" description="Helical" evidence="8">
    <location>
        <begin position="71"/>
        <end position="90"/>
    </location>
</feature>
<dbReference type="OrthoDB" id="5166626at2"/>
<evidence type="ECO:0000313" key="11">
    <source>
        <dbReference type="Proteomes" id="UP000002608"/>
    </source>
</evidence>
<evidence type="ECO:0000256" key="3">
    <source>
        <dbReference type="ARBA" id="ARBA00022448"/>
    </source>
</evidence>
<proteinExistence type="inferred from homology"/>
<feature type="transmembrane region" description="Helical" evidence="8">
    <location>
        <begin position="560"/>
        <end position="578"/>
    </location>
</feature>
<keyword evidence="7 8" id="KW-0472">Membrane</keyword>
<dbReference type="PROSITE" id="PS51202">
    <property type="entry name" value="RCK_C"/>
    <property type="match status" value="1"/>
</dbReference>
<accession>A8H6T2</accession>
<feature type="transmembrane region" description="Helical" evidence="8">
    <location>
        <begin position="404"/>
        <end position="422"/>
    </location>
</feature>
<dbReference type="GO" id="GO:0006813">
    <property type="term" value="P:potassium ion transport"/>
    <property type="evidence" value="ECO:0007669"/>
    <property type="project" value="InterPro"/>
</dbReference>
<dbReference type="InterPro" id="IPR036721">
    <property type="entry name" value="RCK_C_sf"/>
</dbReference>
<feature type="domain" description="RCK C-terminal" evidence="9">
    <location>
        <begin position="309"/>
        <end position="393"/>
    </location>
</feature>
<dbReference type="RefSeq" id="WP_012156173.1">
    <property type="nucleotide sequence ID" value="NC_009901.1"/>
</dbReference>
<evidence type="ECO:0000256" key="7">
    <source>
        <dbReference type="ARBA" id="ARBA00023136"/>
    </source>
</evidence>
<reference evidence="10 11" key="1">
    <citation type="submission" date="2007-10" db="EMBL/GenBank/DDBJ databases">
        <title>Complete sequence of Shewanella pealeana ATCC 700345.</title>
        <authorList>
            <consortium name="US DOE Joint Genome Institute"/>
            <person name="Copeland A."/>
            <person name="Lucas S."/>
            <person name="Lapidus A."/>
            <person name="Barry K."/>
            <person name="Glavina del Rio T."/>
            <person name="Dalin E."/>
            <person name="Tice H."/>
            <person name="Pitluck S."/>
            <person name="Chertkov O."/>
            <person name="Brettin T."/>
            <person name="Bruce D."/>
            <person name="Detter J.C."/>
            <person name="Han C."/>
            <person name="Schmutz J."/>
            <person name="Larimer F."/>
            <person name="Land M."/>
            <person name="Hauser L."/>
            <person name="Kyrpides N."/>
            <person name="Kim E."/>
            <person name="Zhao J.-S.Z."/>
            <person name="Manno D."/>
            <person name="Hawari J."/>
            <person name="Richardson P."/>
        </authorList>
    </citation>
    <scope>NUCLEOTIDE SEQUENCE [LARGE SCALE GENOMIC DNA]</scope>
    <source>
        <strain evidence="11">ATCC 700345 / ANG-SQ1</strain>
    </source>
</reference>
<feature type="transmembrane region" description="Helical" evidence="8">
    <location>
        <begin position="429"/>
        <end position="449"/>
    </location>
</feature>
<feature type="transmembrane region" description="Helical" evidence="8">
    <location>
        <begin position="102"/>
        <end position="126"/>
    </location>
</feature>
<organism evidence="10 11">
    <name type="scientific">Shewanella pealeana (strain ATCC 700345 / ANG-SQ1)</name>
    <dbReference type="NCBI Taxonomy" id="398579"/>
    <lineage>
        <taxon>Bacteria</taxon>
        <taxon>Pseudomonadati</taxon>
        <taxon>Pseudomonadota</taxon>
        <taxon>Gammaproteobacteria</taxon>
        <taxon>Alteromonadales</taxon>
        <taxon>Shewanellaceae</taxon>
        <taxon>Shewanella</taxon>
    </lineage>
</organism>
<dbReference type="AlphaFoldDB" id="A8H6T2"/>
<dbReference type="STRING" id="398579.Spea_2952"/>
<dbReference type="Proteomes" id="UP000002608">
    <property type="component" value="Chromosome"/>
</dbReference>
<sequence>MNISELFSFVFSYIAHNPFVFLFLAIAIGYPLGKISIKGIALGSTAGTLVVGVAIALTAFSVYGLKIEEPGLVSDIFLMMFMYAIGMKVGPQFFSGLARGGLDFVVIGLIVVFSNFLIVFFGAKLLGLAPGYAAGIISGSYTVTAVMGVAQSAISSGAFKAPAGMTLDQVSANIAAGYAISYVLSSVFIILLIKYLPAMFGIDPVKAGKDAEAEFGVGDDVEALPSTNGFSNLGVLPLDIRAYRVEHQELVGQSVESLFKKFPHAAILKVVRGEQVFDAADNPKLALGDVIGIRGDYHVLIDDGAFVGVEVDEPRARNVDIEVADIHLGKSGYTGKTIAQISDEVGFGVYIKALFRQGHQLPVTQQAVVEVGDVLRVAGSDWCVQQVAKKLNSTPIVESTLTETFYLAISLLIGYVCGHFSVTLGGIPFALGTSAGCMLTGIIFSFLRTRNPAFGGPMSEGARSFLQDIGLSLFVAVLAATVGPKILASFQGIVVIKIAALGLTAALVPPLLAWLYGLYFRKMNPAILAGACAGGRNSTPAMKGAQDVCQSDMPAVGYPVPYALTSMIVLVLGYLTMVL</sequence>
<keyword evidence="11" id="KW-1185">Reference proteome</keyword>
<comment type="similarity">
    <text evidence="2">Belongs to the AAE transporter (TC 2.A.81) family.</text>
</comment>
<feature type="transmembrane region" description="Helical" evidence="8">
    <location>
        <begin position="494"/>
        <end position="516"/>
    </location>
</feature>
<dbReference type="eggNOG" id="COG2985">
    <property type="taxonomic scope" value="Bacteria"/>
</dbReference>
<feature type="transmembrane region" description="Helical" evidence="8">
    <location>
        <begin position="6"/>
        <end position="28"/>
    </location>
</feature>
<feature type="transmembrane region" description="Helical" evidence="8">
    <location>
        <begin position="469"/>
        <end position="487"/>
    </location>
</feature>
<evidence type="ECO:0000313" key="10">
    <source>
        <dbReference type="EMBL" id="ABV88269.1"/>
    </source>
</evidence>
<dbReference type="InterPro" id="IPR050144">
    <property type="entry name" value="AAE_transporter"/>
</dbReference>
<evidence type="ECO:0000256" key="8">
    <source>
        <dbReference type="SAM" id="Phobius"/>
    </source>
</evidence>
<evidence type="ECO:0000256" key="1">
    <source>
        <dbReference type="ARBA" id="ARBA00004651"/>
    </source>
</evidence>
<dbReference type="Pfam" id="PF06826">
    <property type="entry name" value="Asp-Al_Ex"/>
    <property type="match status" value="2"/>
</dbReference>
<evidence type="ECO:0000256" key="2">
    <source>
        <dbReference type="ARBA" id="ARBA00009854"/>
    </source>
</evidence>
<dbReference type="InterPro" id="IPR006037">
    <property type="entry name" value="RCK_C"/>
</dbReference>
<dbReference type="KEGG" id="spl:Spea_2952"/>
<name>A8H6T2_SHEPA</name>
<dbReference type="HOGENOM" id="CLU_035023_2_2_6"/>
<protein>
    <submittedName>
        <fullName evidence="10">YidE/YbjL duplication</fullName>
    </submittedName>
</protein>
<dbReference type="PANTHER" id="PTHR30445">
    <property type="entry name" value="K(+)_H(+) ANTIPORTER SUBUNIT KHTT"/>
    <property type="match status" value="1"/>
</dbReference>
<dbReference type="PANTHER" id="PTHR30445:SF9">
    <property type="match status" value="1"/>
</dbReference>
<keyword evidence="5 8" id="KW-0812">Transmembrane</keyword>
<evidence type="ECO:0000256" key="4">
    <source>
        <dbReference type="ARBA" id="ARBA00022475"/>
    </source>
</evidence>
<dbReference type="GO" id="GO:0005886">
    <property type="term" value="C:plasma membrane"/>
    <property type="evidence" value="ECO:0007669"/>
    <property type="project" value="UniProtKB-SubCell"/>
</dbReference>